<dbReference type="STRING" id="485917.Phep_3540"/>
<organism evidence="3 4">
    <name type="scientific">Pedobacter heparinus (strain ATCC 13125 / DSM 2366 / CIP 104194 / JCM 7457 / NBRC 12017 / NCIMB 9290 / NRRL B-14731 / HIM 762-3)</name>
    <dbReference type="NCBI Taxonomy" id="485917"/>
    <lineage>
        <taxon>Bacteria</taxon>
        <taxon>Pseudomonadati</taxon>
        <taxon>Bacteroidota</taxon>
        <taxon>Sphingobacteriia</taxon>
        <taxon>Sphingobacteriales</taxon>
        <taxon>Sphingobacteriaceae</taxon>
        <taxon>Pedobacter</taxon>
    </lineage>
</organism>
<sequence>MRRQITFALTLLLIVTGISACQKDEDTSNKKNMTGKWQVAKIETSVAGAELVTYTGVSSDYLEFRNNEEDEVVVNLKGNNYIGTYAVLQGTGLNISYGGKLYTAQVNTLTANKLEFTANVEGATVKTTEKYYLTR</sequence>
<name>C6XTF3_PEDHD</name>
<keyword evidence="4" id="KW-1185">Reference proteome</keyword>
<dbReference type="PROSITE" id="PS51257">
    <property type="entry name" value="PROKAR_LIPOPROTEIN"/>
    <property type="match status" value="1"/>
</dbReference>
<feature type="chain" id="PRO_5002971741" description="Lipocalin-like domain-containing protein" evidence="1">
    <location>
        <begin position="21"/>
        <end position="135"/>
    </location>
</feature>
<dbReference type="eggNOG" id="ENOG502ZW9N">
    <property type="taxonomic scope" value="Bacteria"/>
</dbReference>
<dbReference type="EMBL" id="CP001681">
    <property type="protein sequence ID" value="ACU05731.1"/>
    <property type="molecule type" value="Genomic_DNA"/>
</dbReference>
<reference evidence="3 4" key="1">
    <citation type="journal article" date="2009" name="Stand. Genomic Sci.">
        <title>Complete genome sequence of Pedobacter heparinus type strain (HIM 762-3).</title>
        <authorList>
            <person name="Han C."/>
            <person name="Spring S."/>
            <person name="Lapidus A."/>
            <person name="Del Rio T.G."/>
            <person name="Tice H."/>
            <person name="Copeland A."/>
            <person name="Cheng J.F."/>
            <person name="Lucas S."/>
            <person name="Chen F."/>
            <person name="Nolan M."/>
            <person name="Bruce D."/>
            <person name="Goodwin L."/>
            <person name="Pitluck S."/>
            <person name="Ivanova N."/>
            <person name="Mavromatis K."/>
            <person name="Mikhailova N."/>
            <person name="Pati A."/>
            <person name="Chen A."/>
            <person name="Palaniappan K."/>
            <person name="Land M."/>
            <person name="Hauser L."/>
            <person name="Chang Y.J."/>
            <person name="Jeffries C.C."/>
            <person name="Saunders E."/>
            <person name="Chertkov O."/>
            <person name="Brettin T."/>
            <person name="Goker M."/>
            <person name="Rohde M."/>
            <person name="Bristow J."/>
            <person name="Eisen J.A."/>
            <person name="Markowitz V."/>
            <person name="Hugenholtz P."/>
            <person name="Kyrpides N.C."/>
            <person name="Klenk H.P."/>
            <person name="Detter J.C."/>
        </authorList>
    </citation>
    <scope>NUCLEOTIDE SEQUENCE [LARGE SCALE GENOMIC DNA]</scope>
    <source>
        <strain evidence="4">ATCC 13125 / DSM 2366 / CIP 104194 / JCM 7457 / NBRC 12017 / NCIMB 9290 / NRRL B-14731 / HIM 762-3</strain>
    </source>
</reference>
<evidence type="ECO:0000313" key="3">
    <source>
        <dbReference type="EMBL" id="ACU05731.1"/>
    </source>
</evidence>
<gene>
    <name evidence="3" type="ordered locus">Phep_3540</name>
</gene>
<feature type="domain" description="Lipocalin-like" evidence="2">
    <location>
        <begin position="33"/>
        <end position="116"/>
    </location>
</feature>
<evidence type="ECO:0000259" key="2">
    <source>
        <dbReference type="Pfam" id="PF13648"/>
    </source>
</evidence>
<feature type="signal peptide" evidence="1">
    <location>
        <begin position="1"/>
        <end position="20"/>
    </location>
</feature>
<evidence type="ECO:0000313" key="4">
    <source>
        <dbReference type="Proteomes" id="UP000000852"/>
    </source>
</evidence>
<dbReference type="Pfam" id="PF13648">
    <property type="entry name" value="Lipocalin_4"/>
    <property type="match status" value="1"/>
</dbReference>
<evidence type="ECO:0000256" key="1">
    <source>
        <dbReference type="SAM" id="SignalP"/>
    </source>
</evidence>
<accession>C6XTF3</accession>
<dbReference type="HOGENOM" id="CLU_1883781_0_0_10"/>
<dbReference type="AlphaFoldDB" id="C6XTF3"/>
<keyword evidence="1" id="KW-0732">Signal</keyword>
<proteinExistence type="predicted"/>
<dbReference type="KEGG" id="phe:Phep_3540"/>
<dbReference type="RefSeq" id="WP_015809340.1">
    <property type="nucleotide sequence ID" value="NC_013061.1"/>
</dbReference>
<dbReference type="Proteomes" id="UP000000852">
    <property type="component" value="Chromosome"/>
</dbReference>
<protein>
    <recommendedName>
        <fullName evidence="2">Lipocalin-like domain-containing protein</fullName>
    </recommendedName>
</protein>
<dbReference type="InterPro" id="IPR024311">
    <property type="entry name" value="Lipocalin-like"/>
</dbReference>
<dbReference type="OrthoDB" id="766356at2"/>